<dbReference type="PANTHER" id="PTHR40661">
    <property type="match status" value="1"/>
</dbReference>
<dbReference type="PANTHER" id="PTHR40661:SF3">
    <property type="entry name" value="FELS-1 PROPHAGE TRANSCRIPTIONAL REGULATOR"/>
    <property type="match status" value="1"/>
</dbReference>
<evidence type="ECO:0000256" key="2">
    <source>
        <dbReference type="ARBA" id="ARBA00023125"/>
    </source>
</evidence>
<dbReference type="CDD" id="cd06529">
    <property type="entry name" value="S24_LexA-like"/>
    <property type="match status" value="1"/>
</dbReference>
<dbReference type="InterPro" id="IPR039418">
    <property type="entry name" value="LexA-like"/>
</dbReference>
<protein>
    <submittedName>
        <fullName evidence="5">Transcriptional regulator with XRE-family HTH domain</fullName>
    </submittedName>
</protein>
<dbReference type="SUPFAM" id="SSF51306">
    <property type="entry name" value="LexA/Signal peptidase"/>
    <property type="match status" value="1"/>
</dbReference>
<sequence length="229" mass="25863">METKTHVSDEGMRYFAEYPRIVELIIERIEALKDKGQSYAATAKLIGVKPPTITRWLKGDRSKLSLDIFLRCMDALQIQPHDVFSGITPDLQEYDFIPKVTAKLGCGSGSLQVESDVQGLYAFRSDFLEMWHFHKSRLVMFEATGDSMSPTIEDGDNILISTGTDMAPRTGELWAIGIDEELLIKRIERRPGVLVLKSDNLSYKPIEVPLNDHANIRLIGKALWLARIL</sequence>
<dbReference type="Pfam" id="PF00717">
    <property type="entry name" value="Peptidase_S24"/>
    <property type="match status" value="1"/>
</dbReference>
<accession>A0A846QGX0</accession>
<dbReference type="Pfam" id="PF01381">
    <property type="entry name" value="HTH_3"/>
    <property type="match status" value="1"/>
</dbReference>
<organism evidence="5 6">
    <name type="scientific">Desulfobaculum xiamenense</name>
    <dbReference type="NCBI Taxonomy" id="995050"/>
    <lineage>
        <taxon>Bacteria</taxon>
        <taxon>Pseudomonadati</taxon>
        <taxon>Thermodesulfobacteriota</taxon>
        <taxon>Desulfovibrionia</taxon>
        <taxon>Desulfovibrionales</taxon>
        <taxon>Desulfovibrionaceae</taxon>
        <taxon>Desulfobaculum</taxon>
    </lineage>
</organism>
<dbReference type="EMBL" id="JAATJA010000001">
    <property type="protein sequence ID" value="NJB67528.1"/>
    <property type="molecule type" value="Genomic_DNA"/>
</dbReference>
<evidence type="ECO:0000313" key="5">
    <source>
        <dbReference type="EMBL" id="NJB67528.1"/>
    </source>
</evidence>
<dbReference type="AlphaFoldDB" id="A0A846QGX0"/>
<dbReference type="InterPro" id="IPR001387">
    <property type="entry name" value="Cro/C1-type_HTH"/>
</dbReference>
<dbReference type="GO" id="GO:0003677">
    <property type="term" value="F:DNA binding"/>
    <property type="evidence" value="ECO:0007669"/>
    <property type="project" value="UniProtKB-KW"/>
</dbReference>
<feature type="domain" description="HTH cro/C1-type" evidence="4">
    <location>
        <begin position="43"/>
        <end position="84"/>
    </location>
</feature>
<proteinExistence type="predicted"/>
<dbReference type="Gene3D" id="1.10.260.40">
    <property type="entry name" value="lambda repressor-like DNA-binding domains"/>
    <property type="match status" value="1"/>
</dbReference>
<evidence type="ECO:0000256" key="3">
    <source>
        <dbReference type="ARBA" id="ARBA00023163"/>
    </source>
</evidence>
<dbReference type="PROSITE" id="PS50943">
    <property type="entry name" value="HTH_CROC1"/>
    <property type="match status" value="1"/>
</dbReference>
<dbReference type="Proteomes" id="UP000580856">
    <property type="component" value="Unassembled WGS sequence"/>
</dbReference>
<name>A0A846QGX0_9BACT</name>
<evidence type="ECO:0000313" key="6">
    <source>
        <dbReference type="Proteomes" id="UP000580856"/>
    </source>
</evidence>
<keyword evidence="3" id="KW-0804">Transcription</keyword>
<keyword evidence="2" id="KW-0238">DNA-binding</keyword>
<dbReference type="Gene3D" id="2.10.109.10">
    <property type="entry name" value="Umud Fragment, subunit A"/>
    <property type="match status" value="1"/>
</dbReference>
<gene>
    <name evidence="5" type="ORF">GGQ74_001168</name>
</gene>
<dbReference type="SUPFAM" id="SSF47413">
    <property type="entry name" value="lambda repressor-like DNA-binding domains"/>
    <property type="match status" value="1"/>
</dbReference>
<keyword evidence="6" id="KW-1185">Reference proteome</keyword>
<dbReference type="SMART" id="SM00530">
    <property type="entry name" value="HTH_XRE"/>
    <property type="match status" value="1"/>
</dbReference>
<dbReference type="InterPro" id="IPR010982">
    <property type="entry name" value="Lambda_DNA-bd_dom_sf"/>
</dbReference>
<dbReference type="InterPro" id="IPR036286">
    <property type="entry name" value="LexA/Signal_pep-like_sf"/>
</dbReference>
<comment type="caution">
    <text evidence="5">The sequence shown here is derived from an EMBL/GenBank/DDBJ whole genome shotgun (WGS) entry which is preliminary data.</text>
</comment>
<dbReference type="RefSeq" id="WP_167940578.1">
    <property type="nucleotide sequence ID" value="NZ_JAATJA010000001.1"/>
</dbReference>
<evidence type="ECO:0000259" key="4">
    <source>
        <dbReference type="PROSITE" id="PS50943"/>
    </source>
</evidence>
<evidence type="ECO:0000256" key="1">
    <source>
        <dbReference type="ARBA" id="ARBA00023015"/>
    </source>
</evidence>
<dbReference type="InterPro" id="IPR015927">
    <property type="entry name" value="Peptidase_S24_S26A/B/C"/>
</dbReference>
<keyword evidence="1" id="KW-0805">Transcription regulation</keyword>
<reference evidence="5 6" key="1">
    <citation type="submission" date="2020-03" db="EMBL/GenBank/DDBJ databases">
        <title>Genomic Encyclopedia of Type Strains, Phase IV (KMG-IV): sequencing the most valuable type-strain genomes for metagenomic binning, comparative biology and taxonomic classification.</title>
        <authorList>
            <person name="Goeker M."/>
        </authorList>
    </citation>
    <scope>NUCLEOTIDE SEQUENCE [LARGE SCALE GENOMIC DNA]</scope>
    <source>
        <strain evidence="5 6">DSM 24233</strain>
    </source>
</reference>